<dbReference type="Proteomes" id="UP001165065">
    <property type="component" value="Unassembled WGS sequence"/>
</dbReference>
<gene>
    <name evidence="3" type="ORF">TrCOL_g6765</name>
</gene>
<dbReference type="InterPro" id="IPR011990">
    <property type="entry name" value="TPR-like_helical_dom_sf"/>
</dbReference>
<reference evidence="4" key="1">
    <citation type="journal article" date="2023" name="Commun. Biol.">
        <title>Genome analysis of Parmales, the sister group of diatoms, reveals the evolutionary specialization of diatoms from phago-mixotrophs to photoautotrophs.</title>
        <authorList>
            <person name="Ban H."/>
            <person name="Sato S."/>
            <person name="Yoshikawa S."/>
            <person name="Yamada K."/>
            <person name="Nakamura Y."/>
            <person name="Ichinomiya M."/>
            <person name="Sato N."/>
            <person name="Blanc-Mathieu R."/>
            <person name="Endo H."/>
            <person name="Kuwata A."/>
            <person name="Ogata H."/>
        </authorList>
    </citation>
    <scope>NUCLEOTIDE SEQUENCE [LARGE SCALE GENOMIC DNA]</scope>
</reference>
<dbReference type="Pfam" id="PF00397">
    <property type="entry name" value="WW"/>
    <property type="match status" value="4"/>
</dbReference>
<dbReference type="GO" id="GO:0003723">
    <property type="term" value="F:RNA binding"/>
    <property type="evidence" value="ECO:0007669"/>
    <property type="project" value="TreeGrafter"/>
</dbReference>
<feature type="compositionally biased region" description="Low complexity" evidence="1">
    <location>
        <begin position="329"/>
        <end position="345"/>
    </location>
</feature>
<feature type="domain" description="WW" evidence="2">
    <location>
        <begin position="9"/>
        <end position="43"/>
    </location>
</feature>
<dbReference type="SMART" id="SM00456">
    <property type="entry name" value="WW"/>
    <property type="match status" value="7"/>
</dbReference>
<dbReference type="PANTHER" id="PTHR11864:SF0">
    <property type="entry name" value="PRP40 PRE-MRNA PROCESSING FACTOR 40 HOMOLOG A (YEAST)"/>
    <property type="match status" value="1"/>
</dbReference>
<feature type="domain" description="WW" evidence="2">
    <location>
        <begin position="355"/>
        <end position="383"/>
    </location>
</feature>
<dbReference type="GO" id="GO:0071004">
    <property type="term" value="C:U2-type prespliceosome"/>
    <property type="evidence" value="ECO:0007669"/>
    <property type="project" value="TreeGrafter"/>
</dbReference>
<dbReference type="InterPro" id="IPR036020">
    <property type="entry name" value="WW_dom_sf"/>
</dbReference>
<evidence type="ECO:0000259" key="2">
    <source>
        <dbReference type="PROSITE" id="PS50020"/>
    </source>
</evidence>
<evidence type="ECO:0000256" key="1">
    <source>
        <dbReference type="SAM" id="MobiDB-lite"/>
    </source>
</evidence>
<feature type="compositionally biased region" description="Polar residues" evidence="1">
    <location>
        <begin position="270"/>
        <end position="287"/>
    </location>
</feature>
<feature type="domain" description="WW" evidence="2">
    <location>
        <begin position="421"/>
        <end position="449"/>
    </location>
</feature>
<keyword evidence="4" id="KW-1185">Reference proteome</keyword>
<dbReference type="SMART" id="SM00015">
    <property type="entry name" value="IQ"/>
    <property type="match status" value="2"/>
</dbReference>
<name>A0A9W7G3Z8_9STRA</name>
<sequence>MHSSRSQFSTRSSEWDEYIDAESQVPYYMNRNTQETQWEMPKNFKIMMGGKGDPSPVRTPLRPLQHNTPGDGTLVSTPGTQASMYASPTKSPYGGVNSPSPFPYPKPNNSALASTPGMTLPAPWQELWDPESGTPYYFNPETQESAWERPGGFLTSPSPALHFSSPARRNTNVSFQQQQQQSFPSALHPTSFPPQSPKPQFQQIRTFNGWEELFDFDNNSHYYYNASTEESRWEPPPGWPHLLPQAAGSVTILSSNRSMGSPPPLEMSPSGFSSNSAQRQPLQQTLVSPPGTLVSPPGTLVSPPGTLVSPPGTLVSPPGTLVSSMKGVASPAGSTATQQQQGQTPFSNGSGSKKWVKEFDDHSNSFYYVNTKTNQSQWEKPTSLPLTARTETKPTELTPHSTSVSADAHKQAAIKNSLSEWESAIDEITGERFYIYKATGESQWEKPENFIEPTSLFMELKKLEAPKTAATQMKSQNMTTKKADVGVEEGMAVFSTAVSQDEIKKLNDRKEKAGADTEDAAAAGMYKDGALGYILRQKRAAEMLQKYVRGRKARRELRRRMKEKDSWVKENAKKTGAYDDIFDRLRGRGAKIRAIDTWEQWLDSSGRIFYYNPMDARGQWVPPLIFEKRMAMEEVERLDGRNKALQEDAAMRKLERNWENRTDVEAKWNKLELVQKDKMQVNWNGNSWIRGLDSLRAGANFTRDALEIENYVGLYGDLKHAEKSLDNKFETAEVGVAQRIAKGEGKIYETTMLKENMSSDGDEIDLESAAEKDSKIGITKRERFIKTVSRGAQDVLNPDMLRRAFILRKGKGKNSQWCQLADPLTGFKFYKNKADFTFQWEKPKTWEETSENQEEGSARDEAKNKKRGKDGGEDDFFERASTPQKIVISIIGRDSKQQHKRLARTRLKLSHYEALEGELVDNLLSPSTSPSRREAKSSNMSAQTTLANLLMRASQSGPTSMRYNRLNSSSEEGWLRESVMDMYLDTQKALGKSKNAKQQVKRLPPTGADKKKTMHFMETRGGGSGGVGGSFAMCKKELGKMSEVWPDEVKEKRDLYSDSVWHATRYFEALPTINTPRQMLKNRRRTGNGGQGGKGGAGRGTGKKLPNSEQLFFSHPKIHELDEAIKGIVAFSKSHMSQDRLIDLEAGTLLSSRKTSNLAKAQYYSPASTAHQLNQATDRLLSYSLPGKSSMVRSDTALGSGVRCTQRLLQLRDSGVGVVEVSFGDSVRDHDDWCIFMTTRGAWNGKAFPLLNFKPSSIPGALNEGYYRAKKVKSKEHFVPPPPKSKPPEVDSKEIYYLNKRVFACQPGMPFELMMGQLNEGTNEEGLDVLADEVQREKKKKKPSWRPTNRVARVGFYGERVKDYDQFLNLETGVVMYREVQGGGGEAANTDEEDEEVREERERKENALLQIDAGARIVFDKHLENGLKSIFMSLNELKKGKDYVGIGLEVASLCKNRQFLHASKNLRLVSEILDIEIETENEFDGSKTSMDAPSEMLVSAAAAISLQGWWRGCRTRKQLRGEESAMAVKGSEGVIVSPDVSVGGSKVWRIRDKGPRKENGGAGGDVMNDIQKEVMGETEQGEGEGQEDKSRVQLRPEIEQIVDTAFMHIANGKDTVPELTVIVTLNTLHSDGGLKDKENGDEGSPLAALAEILPREGEGIDEMIRLCGGAGRLDKFLFRELFVHTNVVARGSSGKGNLDVDVGAPSVVTAGNTGGPTHVDYALSGRVCIARGWALAAAGDIVGASRAAGTAAKHLTRGSKLAGQTACDVEGMVKLAELLGGGIGDLESQCKLLEGCMRRHPSHPLVMRSGGRMLVEVTKIAGDLSHGFSQRAARFLSQCASEADKKAQAPGGKELYALERAECLYNLAEFELYHSREVPTEGKDYEVPLVSIERKFRQALSIISVVTEKRGMIEAEAKVLCSRLNYSLGRLMHVYKGGLGGGQREAFNREEALKFYDKAKWWGERSLPGKPFAREGYESCLAIGMHSACLLSNMGRIKEADLRFRSVLFKHQHEVGAGDAGAWMVYGAFLENVRGDLGGASMAYERGARVGKDKGWEGKGCVALSQLFELQRGESEKGLEYLQKALNGVRSEGGTKRENSKEGLLVMAAQFCSEVDGDVVTATQILEKVLEAKKGYGPALRWQGLLLARGGRADDGIKKLRESCKWKGGGGEIYRAGYSCLAMMSLVHGVRDEGNLWERTAKYVERAKVLLGRVLAADPWCRWTNLMAALVQLCYYGNADKAKGYLEVCVRENGGGRAGLGNGVSECLGEEIPAEGMRVLARLYDLQGKRAAAVGTWKRLLVWHPGDRLGLAGLGMTLWGALRDGGRNLGEGELSALGEEKLRNWKEEIREECMALFRASVGEEGGVEGRGKKWGIGSGGVVPECHAMFAAFLQDEMEDDDGAMAQLGKAAKGWKVAQEGREEELGKGGMGASSTNDVPSTVLYRMGRASEARGDLAAAEKFYTWSVEVEVKDAWGMENLGCVVGWSERDRKRARERYRVCMRRRRKWAEAGGGGGTLAKEDKEFELRIEEEVAFAARCYMLHSRLAVLAGLREQEVRGDAEMTFEEMGINTATIEVVERGWEERSLGRVAGRDSWQQLVC</sequence>
<dbReference type="EMBL" id="BRYA01000016">
    <property type="protein sequence ID" value="GMI32203.1"/>
    <property type="molecule type" value="Genomic_DNA"/>
</dbReference>
<dbReference type="SUPFAM" id="SSF51045">
    <property type="entry name" value="WW domain"/>
    <property type="match status" value="4"/>
</dbReference>
<protein>
    <recommendedName>
        <fullName evidence="2">WW domain-containing protein</fullName>
    </recommendedName>
</protein>
<feature type="region of interest" description="Disordered" evidence="1">
    <location>
        <begin position="377"/>
        <end position="408"/>
    </location>
</feature>
<proteinExistence type="predicted"/>
<dbReference type="PROSITE" id="PS01159">
    <property type="entry name" value="WW_DOMAIN_1"/>
    <property type="match status" value="5"/>
</dbReference>
<dbReference type="OrthoDB" id="194556at2759"/>
<dbReference type="GO" id="GO:0045292">
    <property type="term" value="P:mRNA cis splicing, via spliceosome"/>
    <property type="evidence" value="ECO:0007669"/>
    <property type="project" value="InterPro"/>
</dbReference>
<dbReference type="PROSITE" id="PS50096">
    <property type="entry name" value="IQ"/>
    <property type="match status" value="2"/>
</dbReference>
<dbReference type="InterPro" id="IPR001202">
    <property type="entry name" value="WW_dom"/>
</dbReference>
<feature type="region of interest" description="Disordered" evidence="1">
    <location>
        <begin position="253"/>
        <end position="352"/>
    </location>
</feature>
<feature type="domain" description="WW" evidence="2">
    <location>
        <begin position="118"/>
        <end position="152"/>
    </location>
</feature>
<dbReference type="PROSITE" id="PS50020">
    <property type="entry name" value="WW_DOMAIN_2"/>
    <property type="match status" value="6"/>
</dbReference>
<comment type="caution">
    <text evidence="3">The sequence shown here is derived from an EMBL/GenBank/DDBJ whole genome shotgun (WGS) entry which is preliminary data.</text>
</comment>
<feature type="region of interest" description="Disordered" evidence="1">
    <location>
        <begin position="147"/>
        <end position="201"/>
    </location>
</feature>
<dbReference type="CDD" id="cd00201">
    <property type="entry name" value="WW"/>
    <property type="match status" value="6"/>
</dbReference>
<dbReference type="InterPro" id="IPR000048">
    <property type="entry name" value="IQ_motif_EF-hand-BS"/>
</dbReference>
<feature type="domain" description="WW" evidence="2">
    <location>
        <begin position="598"/>
        <end position="625"/>
    </location>
</feature>
<evidence type="ECO:0000313" key="4">
    <source>
        <dbReference type="Proteomes" id="UP001165065"/>
    </source>
</evidence>
<evidence type="ECO:0000313" key="3">
    <source>
        <dbReference type="EMBL" id="GMI32203.1"/>
    </source>
</evidence>
<dbReference type="InterPro" id="IPR039726">
    <property type="entry name" value="Prp40-like"/>
</dbReference>
<feature type="domain" description="WW" evidence="2">
    <location>
        <begin position="208"/>
        <end position="238"/>
    </location>
</feature>
<dbReference type="GO" id="GO:0005685">
    <property type="term" value="C:U1 snRNP"/>
    <property type="evidence" value="ECO:0007669"/>
    <property type="project" value="TreeGrafter"/>
</dbReference>
<organism evidence="3 4">
    <name type="scientific">Triparma columacea</name>
    <dbReference type="NCBI Taxonomy" id="722753"/>
    <lineage>
        <taxon>Eukaryota</taxon>
        <taxon>Sar</taxon>
        <taxon>Stramenopiles</taxon>
        <taxon>Ochrophyta</taxon>
        <taxon>Bolidophyceae</taxon>
        <taxon>Parmales</taxon>
        <taxon>Triparmaceae</taxon>
        <taxon>Triparma</taxon>
    </lineage>
</organism>
<dbReference type="Gene3D" id="2.20.70.10">
    <property type="match status" value="5"/>
</dbReference>
<feature type="region of interest" description="Disordered" evidence="1">
    <location>
        <begin position="1082"/>
        <end position="1107"/>
    </location>
</feature>
<accession>A0A9W7G3Z8</accession>
<feature type="compositionally biased region" description="Gly residues" evidence="1">
    <location>
        <begin position="1087"/>
        <end position="1100"/>
    </location>
</feature>
<feature type="region of interest" description="Disordered" evidence="1">
    <location>
        <begin position="844"/>
        <end position="878"/>
    </location>
</feature>
<dbReference type="Gene3D" id="1.25.40.10">
    <property type="entry name" value="Tetratricopeptide repeat domain"/>
    <property type="match status" value="1"/>
</dbReference>
<dbReference type="PANTHER" id="PTHR11864">
    <property type="entry name" value="PRE-MRNA-PROCESSING PROTEIN PRP40"/>
    <property type="match status" value="1"/>
</dbReference>